<comment type="caution">
    <text evidence="3">The sequence shown here is derived from an EMBL/GenBank/DDBJ whole genome shotgun (WGS) entry which is preliminary data.</text>
</comment>
<organism evidence="3 4">
    <name type="scientific">Quercus rubra</name>
    <name type="common">Northern red oak</name>
    <name type="synonym">Quercus borealis</name>
    <dbReference type="NCBI Taxonomy" id="3512"/>
    <lineage>
        <taxon>Eukaryota</taxon>
        <taxon>Viridiplantae</taxon>
        <taxon>Streptophyta</taxon>
        <taxon>Embryophyta</taxon>
        <taxon>Tracheophyta</taxon>
        <taxon>Spermatophyta</taxon>
        <taxon>Magnoliopsida</taxon>
        <taxon>eudicotyledons</taxon>
        <taxon>Gunneridae</taxon>
        <taxon>Pentapetalae</taxon>
        <taxon>rosids</taxon>
        <taxon>fabids</taxon>
        <taxon>Fagales</taxon>
        <taxon>Fagaceae</taxon>
        <taxon>Quercus</taxon>
    </lineage>
</organism>
<dbReference type="GO" id="GO:0071163">
    <property type="term" value="P:DNA replication preinitiation complex assembly"/>
    <property type="evidence" value="ECO:0007669"/>
    <property type="project" value="InterPro"/>
</dbReference>
<dbReference type="Proteomes" id="UP001324115">
    <property type="component" value="Unassembled WGS sequence"/>
</dbReference>
<evidence type="ECO:0000313" key="3">
    <source>
        <dbReference type="EMBL" id="KAK4573048.1"/>
    </source>
</evidence>
<dbReference type="GO" id="GO:0000076">
    <property type="term" value="P:DNA replication checkpoint signaling"/>
    <property type="evidence" value="ECO:0007669"/>
    <property type="project" value="TreeGrafter"/>
</dbReference>
<evidence type="ECO:0000313" key="4">
    <source>
        <dbReference type="Proteomes" id="UP001324115"/>
    </source>
</evidence>
<gene>
    <name evidence="3" type="ORF">RGQ29_031144</name>
</gene>
<name>A0AAN7EJU6_QUERU</name>
<dbReference type="InterPro" id="IPR045173">
    <property type="entry name" value="Cdt1"/>
</dbReference>
<dbReference type="EMBL" id="JAXUIC010000009">
    <property type="protein sequence ID" value="KAK4573048.1"/>
    <property type="molecule type" value="Genomic_DNA"/>
</dbReference>
<evidence type="ECO:0000256" key="1">
    <source>
        <dbReference type="SAM" id="MobiDB-lite"/>
    </source>
</evidence>
<dbReference type="SMART" id="SM01075">
    <property type="entry name" value="CDT1"/>
    <property type="match status" value="1"/>
</dbReference>
<protein>
    <recommendedName>
        <fullName evidence="2">CDT1 Geminin-binding domain-containing protein</fullName>
    </recommendedName>
</protein>
<proteinExistence type="predicted"/>
<dbReference type="PANTHER" id="PTHR28637:SF1">
    <property type="entry name" value="DNA REPLICATION FACTOR CDT1"/>
    <property type="match status" value="1"/>
</dbReference>
<dbReference type="Pfam" id="PF08839">
    <property type="entry name" value="CDT1"/>
    <property type="match status" value="1"/>
</dbReference>
<sequence>MEPAKTLRPKSPEITEPHKSKKPLRQPTKLPEKYEILAQFFDSLDSSIRLLRLKGYSSSFTNICPKIECLTDRRFTHRHLAQLKFILCDVIEIKRVLVFDEQMSCMKPDLHVSINVDAVENDGKLKSESGNMHLRKVLRSWLADFSKSCPEVDEIPEELLPEPFNRKKLDVHSNMKTPTSSFPIKTSTVALTALQSAVLETHIRDDEIAEGTEQDLNSNINSSPNMSLPLGTSIEAHRKQQPVVASHLSQSFCKRFSQKVIGHKVQNYPLNLSKTDLQSSVLPVPESPATPSKEIDAMNNENGSPAEIANIHSTPAEHVLTPAGLMNVMPTLYPPKRCYKRFYMSPEDDSTSSPNKLIRRTPCSSSRSLKFDSPIKNGNVG</sequence>
<dbReference type="GO" id="GO:0070182">
    <property type="term" value="F:DNA polymerase binding"/>
    <property type="evidence" value="ECO:0007669"/>
    <property type="project" value="TreeGrafter"/>
</dbReference>
<dbReference type="CDD" id="cd08674">
    <property type="entry name" value="Cdt1_m"/>
    <property type="match status" value="1"/>
</dbReference>
<dbReference type="InterPro" id="IPR014939">
    <property type="entry name" value="CDT1_Gemini-bd-like"/>
</dbReference>
<dbReference type="AlphaFoldDB" id="A0AAN7EJU6"/>
<reference evidence="3 4" key="1">
    <citation type="journal article" date="2023" name="G3 (Bethesda)">
        <title>A haplotype-resolved chromosome-scale genome for Quercus rubra L. provides insights into the genetics of adaptive traits for red oak species.</title>
        <authorList>
            <person name="Kapoor B."/>
            <person name="Jenkins J."/>
            <person name="Schmutz J."/>
            <person name="Zhebentyayeva T."/>
            <person name="Kuelheim C."/>
            <person name="Coggeshall M."/>
            <person name="Heim C."/>
            <person name="Lasky J.R."/>
            <person name="Leites L."/>
            <person name="Islam-Faridi N."/>
            <person name="Romero-Severson J."/>
            <person name="DeLeo V.L."/>
            <person name="Lucas S.M."/>
            <person name="Lazic D."/>
            <person name="Gailing O."/>
            <person name="Carlson J."/>
            <person name="Staton M."/>
        </authorList>
    </citation>
    <scope>NUCLEOTIDE SEQUENCE [LARGE SCALE GENOMIC DNA]</scope>
    <source>
        <strain evidence="3">Pseudo-F2</strain>
    </source>
</reference>
<feature type="region of interest" description="Disordered" evidence="1">
    <location>
        <begin position="345"/>
        <end position="381"/>
    </location>
</feature>
<evidence type="ECO:0000259" key="2">
    <source>
        <dbReference type="SMART" id="SM01075"/>
    </source>
</evidence>
<dbReference type="GO" id="GO:0030174">
    <property type="term" value="P:regulation of DNA-templated DNA replication initiation"/>
    <property type="evidence" value="ECO:0007669"/>
    <property type="project" value="InterPro"/>
</dbReference>
<accession>A0AAN7EJU6</accession>
<feature type="region of interest" description="Disordered" evidence="1">
    <location>
        <begin position="1"/>
        <end position="26"/>
    </location>
</feature>
<keyword evidence="4" id="KW-1185">Reference proteome</keyword>
<dbReference type="PANTHER" id="PTHR28637">
    <property type="entry name" value="DNA REPLICATION FACTOR CDT1"/>
    <property type="match status" value="1"/>
</dbReference>
<dbReference type="InterPro" id="IPR036390">
    <property type="entry name" value="WH_DNA-bd_sf"/>
</dbReference>
<dbReference type="GO" id="GO:0005634">
    <property type="term" value="C:nucleus"/>
    <property type="evidence" value="ECO:0007669"/>
    <property type="project" value="TreeGrafter"/>
</dbReference>
<dbReference type="SUPFAM" id="SSF46785">
    <property type="entry name" value="Winged helix' DNA-binding domain"/>
    <property type="match status" value="1"/>
</dbReference>
<feature type="domain" description="CDT1 Geminin-binding" evidence="2">
    <location>
        <begin position="30"/>
        <end position="162"/>
    </location>
</feature>
<dbReference type="GO" id="GO:0003677">
    <property type="term" value="F:DNA binding"/>
    <property type="evidence" value="ECO:0007669"/>
    <property type="project" value="InterPro"/>
</dbReference>
<dbReference type="GO" id="GO:0000278">
    <property type="term" value="P:mitotic cell cycle"/>
    <property type="evidence" value="ECO:0007669"/>
    <property type="project" value="TreeGrafter"/>
</dbReference>